<sequence>MVQNHTEGNAETTYEFMLAQQNMKPQLILVQGDSPLIHLLNFALLEVLLKVYSLHT</sequence>
<accession>A0A0A9C1S3</accession>
<protein>
    <submittedName>
        <fullName evidence="1">Uncharacterized protein</fullName>
    </submittedName>
</protein>
<evidence type="ECO:0000313" key="1">
    <source>
        <dbReference type="EMBL" id="JAD70229.1"/>
    </source>
</evidence>
<organism evidence="1">
    <name type="scientific">Arundo donax</name>
    <name type="common">Giant reed</name>
    <name type="synonym">Donax arundinaceus</name>
    <dbReference type="NCBI Taxonomy" id="35708"/>
    <lineage>
        <taxon>Eukaryota</taxon>
        <taxon>Viridiplantae</taxon>
        <taxon>Streptophyta</taxon>
        <taxon>Embryophyta</taxon>
        <taxon>Tracheophyta</taxon>
        <taxon>Spermatophyta</taxon>
        <taxon>Magnoliopsida</taxon>
        <taxon>Liliopsida</taxon>
        <taxon>Poales</taxon>
        <taxon>Poaceae</taxon>
        <taxon>PACMAD clade</taxon>
        <taxon>Arundinoideae</taxon>
        <taxon>Arundineae</taxon>
        <taxon>Arundo</taxon>
    </lineage>
</organism>
<proteinExistence type="predicted"/>
<reference evidence="1" key="2">
    <citation type="journal article" date="2015" name="Data Brief">
        <title>Shoot transcriptome of the giant reed, Arundo donax.</title>
        <authorList>
            <person name="Barrero R.A."/>
            <person name="Guerrero F.D."/>
            <person name="Moolhuijzen P."/>
            <person name="Goolsby J.A."/>
            <person name="Tidwell J."/>
            <person name="Bellgard S.E."/>
            <person name="Bellgard M.I."/>
        </authorList>
    </citation>
    <scope>NUCLEOTIDE SEQUENCE</scope>
    <source>
        <tissue evidence="1">Shoot tissue taken approximately 20 cm above the soil surface</tissue>
    </source>
</reference>
<reference evidence="1" key="1">
    <citation type="submission" date="2014-09" db="EMBL/GenBank/DDBJ databases">
        <authorList>
            <person name="Magalhaes I.L.F."/>
            <person name="Oliveira U."/>
            <person name="Santos F.R."/>
            <person name="Vidigal T.H.D.A."/>
            <person name="Brescovit A.D."/>
            <person name="Santos A.J."/>
        </authorList>
    </citation>
    <scope>NUCLEOTIDE SEQUENCE</scope>
    <source>
        <tissue evidence="1">Shoot tissue taken approximately 20 cm above the soil surface</tissue>
    </source>
</reference>
<dbReference type="EMBL" id="GBRH01227666">
    <property type="protein sequence ID" value="JAD70229.1"/>
    <property type="molecule type" value="Transcribed_RNA"/>
</dbReference>
<dbReference type="AlphaFoldDB" id="A0A0A9C1S3"/>
<name>A0A0A9C1S3_ARUDO</name>